<reference evidence="1" key="1">
    <citation type="journal article" date="2019" name="bioRxiv">
        <title>The Genome of the Zebra Mussel, Dreissena polymorpha: A Resource for Invasive Species Research.</title>
        <authorList>
            <person name="McCartney M.A."/>
            <person name="Auch B."/>
            <person name="Kono T."/>
            <person name="Mallez S."/>
            <person name="Zhang Y."/>
            <person name="Obille A."/>
            <person name="Becker A."/>
            <person name="Abrahante J.E."/>
            <person name="Garbe J."/>
            <person name="Badalamenti J.P."/>
            <person name="Herman A."/>
            <person name="Mangelson H."/>
            <person name="Liachko I."/>
            <person name="Sullivan S."/>
            <person name="Sone E.D."/>
            <person name="Koren S."/>
            <person name="Silverstein K.A.T."/>
            <person name="Beckman K.B."/>
            <person name="Gohl D.M."/>
        </authorList>
    </citation>
    <scope>NUCLEOTIDE SEQUENCE</scope>
    <source>
        <strain evidence="1">Duluth1</strain>
        <tissue evidence="1">Whole animal</tissue>
    </source>
</reference>
<sequence length="61" mass="6799">MVQGHLQSLGHGVQRQCVADSLIRVDEAAVAMRWCDSIRRRVCNVAGSNSLWHIESDGNHK</sequence>
<dbReference type="EMBL" id="JAIWYP010000008">
    <property type="protein sequence ID" value="KAH3783741.1"/>
    <property type="molecule type" value="Genomic_DNA"/>
</dbReference>
<name>A0A9D4IPW1_DREPO</name>
<gene>
    <name evidence="1" type="ORF">DPMN_161685</name>
</gene>
<dbReference type="AlphaFoldDB" id="A0A9D4IPW1"/>
<evidence type="ECO:0000313" key="1">
    <source>
        <dbReference type="EMBL" id="KAH3783741.1"/>
    </source>
</evidence>
<evidence type="ECO:0000313" key="2">
    <source>
        <dbReference type="Proteomes" id="UP000828390"/>
    </source>
</evidence>
<dbReference type="Proteomes" id="UP000828390">
    <property type="component" value="Unassembled WGS sequence"/>
</dbReference>
<comment type="caution">
    <text evidence="1">The sequence shown here is derived from an EMBL/GenBank/DDBJ whole genome shotgun (WGS) entry which is preliminary data.</text>
</comment>
<proteinExistence type="predicted"/>
<accession>A0A9D4IPW1</accession>
<keyword evidence="2" id="KW-1185">Reference proteome</keyword>
<reference evidence="1" key="2">
    <citation type="submission" date="2020-11" db="EMBL/GenBank/DDBJ databases">
        <authorList>
            <person name="McCartney M.A."/>
            <person name="Auch B."/>
            <person name="Kono T."/>
            <person name="Mallez S."/>
            <person name="Becker A."/>
            <person name="Gohl D.M."/>
            <person name="Silverstein K.A.T."/>
            <person name="Koren S."/>
            <person name="Bechman K.B."/>
            <person name="Herman A."/>
            <person name="Abrahante J.E."/>
            <person name="Garbe J."/>
        </authorList>
    </citation>
    <scope>NUCLEOTIDE SEQUENCE</scope>
    <source>
        <strain evidence="1">Duluth1</strain>
        <tissue evidence="1">Whole animal</tissue>
    </source>
</reference>
<protein>
    <submittedName>
        <fullName evidence="1">Uncharacterized protein</fullName>
    </submittedName>
</protein>
<organism evidence="1 2">
    <name type="scientific">Dreissena polymorpha</name>
    <name type="common">Zebra mussel</name>
    <name type="synonym">Mytilus polymorpha</name>
    <dbReference type="NCBI Taxonomy" id="45954"/>
    <lineage>
        <taxon>Eukaryota</taxon>
        <taxon>Metazoa</taxon>
        <taxon>Spiralia</taxon>
        <taxon>Lophotrochozoa</taxon>
        <taxon>Mollusca</taxon>
        <taxon>Bivalvia</taxon>
        <taxon>Autobranchia</taxon>
        <taxon>Heteroconchia</taxon>
        <taxon>Euheterodonta</taxon>
        <taxon>Imparidentia</taxon>
        <taxon>Neoheterodontei</taxon>
        <taxon>Myida</taxon>
        <taxon>Dreissenoidea</taxon>
        <taxon>Dreissenidae</taxon>
        <taxon>Dreissena</taxon>
    </lineage>
</organism>